<evidence type="ECO:0000313" key="9">
    <source>
        <dbReference type="Proteomes" id="UP000052237"/>
    </source>
</evidence>
<feature type="transmembrane region" description="Helical" evidence="6">
    <location>
        <begin position="140"/>
        <end position="161"/>
    </location>
</feature>
<organism evidence="8 9">
    <name type="scientific">Campylobacter hyointestinalis subsp. hyointestinalis</name>
    <dbReference type="NCBI Taxonomy" id="91352"/>
    <lineage>
        <taxon>Bacteria</taxon>
        <taxon>Pseudomonadati</taxon>
        <taxon>Campylobacterota</taxon>
        <taxon>Epsilonproteobacteria</taxon>
        <taxon>Campylobacterales</taxon>
        <taxon>Campylobacteraceae</taxon>
        <taxon>Campylobacter</taxon>
    </lineage>
</organism>
<dbReference type="InterPro" id="IPR032816">
    <property type="entry name" value="VTT_dom"/>
</dbReference>
<dbReference type="Pfam" id="PF09335">
    <property type="entry name" value="VTT_dom"/>
    <property type="match status" value="1"/>
</dbReference>
<reference evidence="8 9" key="1">
    <citation type="submission" date="2015-11" db="EMBL/GenBank/DDBJ databases">
        <authorList>
            <consortium name="Pathogen Informatics"/>
        </authorList>
    </citation>
    <scope>NUCLEOTIDE SEQUENCE [LARGE SCALE GENOMIC DNA]</scope>
    <source>
        <strain evidence="8 9">006A-0059</strain>
    </source>
</reference>
<dbReference type="InterPro" id="IPR051311">
    <property type="entry name" value="DedA_domain"/>
</dbReference>
<evidence type="ECO:0000256" key="5">
    <source>
        <dbReference type="ARBA" id="ARBA00023136"/>
    </source>
</evidence>
<keyword evidence="9" id="KW-1185">Reference proteome</keyword>
<keyword evidence="5 6" id="KW-0472">Membrane</keyword>
<keyword evidence="4 6" id="KW-1133">Transmembrane helix</keyword>
<gene>
    <name evidence="8" type="primary">dedA</name>
    <name evidence="8" type="ORF">ERS686654_00425</name>
</gene>
<evidence type="ECO:0000256" key="2">
    <source>
        <dbReference type="ARBA" id="ARBA00022475"/>
    </source>
</evidence>
<dbReference type="PANTHER" id="PTHR42709:SF6">
    <property type="entry name" value="UNDECAPRENYL PHOSPHATE TRANSPORTER A"/>
    <property type="match status" value="1"/>
</dbReference>
<evidence type="ECO:0000256" key="3">
    <source>
        <dbReference type="ARBA" id="ARBA00022692"/>
    </source>
</evidence>
<feature type="transmembrane region" description="Helical" evidence="6">
    <location>
        <begin position="173"/>
        <end position="194"/>
    </location>
</feature>
<evidence type="ECO:0000256" key="4">
    <source>
        <dbReference type="ARBA" id="ARBA00022989"/>
    </source>
</evidence>
<dbReference type="EMBL" id="FAVB01000001">
    <property type="protein sequence ID" value="CUU72428.1"/>
    <property type="molecule type" value="Genomic_DNA"/>
</dbReference>
<dbReference type="Proteomes" id="UP000052237">
    <property type="component" value="Unassembled WGS sequence"/>
</dbReference>
<keyword evidence="2" id="KW-1003">Cell membrane</keyword>
<proteinExistence type="predicted"/>
<feature type="transmembrane region" description="Helical" evidence="6">
    <location>
        <begin position="12"/>
        <end position="34"/>
    </location>
</feature>
<sequence length="216" mass="24858">MLESIINFLVDLVADWGYIGIFLLMALESSFFPFPSEVVMIPAGYLVFKGDMNIFLAFLSGASGSLFGALFNYYLCYFFGRPFIEKYGKFVGITEEKMRKFETFFEKYGEISTFNCRLLPGIRQYISLPAGLAKMNIFRFSLLTTLGAGIWVAILMAIGYILGDQEELIKEYLHIITIALIFVVFFITAVYLYIKKRKNNFFLNIKNKCFKIFTVK</sequence>
<evidence type="ECO:0000256" key="1">
    <source>
        <dbReference type="ARBA" id="ARBA00004651"/>
    </source>
</evidence>
<evidence type="ECO:0000259" key="7">
    <source>
        <dbReference type="Pfam" id="PF09335"/>
    </source>
</evidence>
<dbReference type="PANTHER" id="PTHR42709">
    <property type="entry name" value="ALKALINE PHOSPHATASE LIKE PROTEIN"/>
    <property type="match status" value="1"/>
</dbReference>
<dbReference type="GO" id="GO:0005886">
    <property type="term" value="C:plasma membrane"/>
    <property type="evidence" value="ECO:0007669"/>
    <property type="project" value="UniProtKB-SubCell"/>
</dbReference>
<feature type="transmembrane region" description="Helical" evidence="6">
    <location>
        <begin position="54"/>
        <end position="79"/>
    </location>
</feature>
<dbReference type="AlphaFoldDB" id="A0A0S4REB0"/>
<protein>
    <submittedName>
        <fullName evidence="8">DedA family protein</fullName>
    </submittedName>
</protein>
<feature type="domain" description="VTT" evidence="7">
    <location>
        <begin position="34"/>
        <end position="160"/>
    </location>
</feature>
<evidence type="ECO:0000313" key="8">
    <source>
        <dbReference type="EMBL" id="CUU72428.1"/>
    </source>
</evidence>
<accession>A0A0S4REB0</accession>
<dbReference type="RefSeq" id="WP_059434957.1">
    <property type="nucleotide sequence ID" value="NZ_FAVB01000001.1"/>
</dbReference>
<keyword evidence="3 6" id="KW-0812">Transmembrane</keyword>
<name>A0A0S4REB0_CAMHY</name>
<evidence type="ECO:0000256" key="6">
    <source>
        <dbReference type="SAM" id="Phobius"/>
    </source>
</evidence>
<comment type="subcellular location">
    <subcellularLocation>
        <location evidence="1">Cell membrane</location>
        <topology evidence="1">Multi-pass membrane protein</topology>
    </subcellularLocation>
</comment>
<comment type="caution">
    <text evidence="8">The sequence shown here is derived from an EMBL/GenBank/DDBJ whole genome shotgun (WGS) entry which is preliminary data.</text>
</comment>